<reference evidence="3 4" key="1">
    <citation type="journal article" date="2013" name="Genome Biol.">
        <title>Genome of Acanthamoeba castellanii highlights extensive lateral gene transfer and early evolution of tyrosine kinase signaling.</title>
        <authorList>
            <person name="Clarke M."/>
            <person name="Lohan A.J."/>
            <person name="Liu B."/>
            <person name="Lagkouvardos I."/>
            <person name="Roy S."/>
            <person name="Zafar N."/>
            <person name="Bertelli C."/>
            <person name="Schilde C."/>
            <person name="Kianianmomeni A."/>
            <person name="Burglin T.R."/>
            <person name="Frech C."/>
            <person name="Turcotte B."/>
            <person name="Kopec K.O."/>
            <person name="Synnott J.M."/>
            <person name="Choo C."/>
            <person name="Paponov I."/>
            <person name="Finkler A."/>
            <person name="Soon Heng Tan C."/>
            <person name="Hutchins A.P."/>
            <person name="Weinmeier T."/>
            <person name="Rattei T."/>
            <person name="Chu J.S."/>
            <person name="Gimenez G."/>
            <person name="Irimia M."/>
            <person name="Rigden D.J."/>
            <person name="Fitzpatrick D.A."/>
            <person name="Lorenzo-Morales J."/>
            <person name="Bateman A."/>
            <person name="Chiu C.H."/>
            <person name="Tang P."/>
            <person name="Hegemann P."/>
            <person name="Fromm H."/>
            <person name="Raoult D."/>
            <person name="Greub G."/>
            <person name="Miranda-Saavedra D."/>
            <person name="Chen N."/>
            <person name="Nash P."/>
            <person name="Ginger M.L."/>
            <person name="Horn M."/>
            <person name="Schaap P."/>
            <person name="Caler L."/>
            <person name="Loftus B."/>
        </authorList>
    </citation>
    <scope>NUCLEOTIDE SEQUENCE [LARGE SCALE GENOMIC DNA]</scope>
    <source>
        <strain evidence="3 4">Neff</strain>
    </source>
</reference>
<organism evidence="3 4">
    <name type="scientific">Acanthamoeba castellanii (strain ATCC 30010 / Neff)</name>
    <dbReference type="NCBI Taxonomy" id="1257118"/>
    <lineage>
        <taxon>Eukaryota</taxon>
        <taxon>Amoebozoa</taxon>
        <taxon>Discosea</taxon>
        <taxon>Longamoebia</taxon>
        <taxon>Centramoebida</taxon>
        <taxon>Acanthamoebidae</taxon>
        <taxon>Acanthamoeba</taxon>
    </lineage>
</organism>
<dbReference type="InterPro" id="IPR000467">
    <property type="entry name" value="G_patch_dom"/>
</dbReference>
<dbReference type="Pfam" id="PF01585">
    <property type="entry name" value="G-patch"/>
    <property type="match status" value="1"/>
</dbReference>
<feature type="compositionally biased region" description="Basic residues" evidence="1">
    <location>
        <begin position="200"/>
        <end position="215"/>
    </location>
</feature>
<feature type="compositionally biased region" description="Basic and acidic residues" evidence="1">
    <location>
        <begin position="216"/>
        <end position="234"/>
    </location>
</feature>
<sequence length="248" mass="28706">MADHQEGARPPWQTNARYRPFRKKRFVKGTYGEDVEVDANEEQMDDVQRARLGAEVSSFYSQLLATAPALRPPLKRPRSVGTDRDHRTSTIHLFHTTHKATPTFGIPPNNVGYQMLLHKYDWEQDKGLGTEGQGRLEPIATRLRAPDDRKGVGHEATLARPLRITHTKSRHGTAEDEEEQEHLEAAPLPNEALALEHNKPDKKKKKKNKKRKRKEKRQEKRDREDRQRQRDQGVREAVYNEWPVLIAP</sequence>
<keyword evidence="4" id="KW-1185">Reference proteome</keyword>
<dbReference type="EMBL" id="KB007909">
    <property type="protein sequence ID" value="ELR20558.1"/>
    <property type="molecule type" value="Genomic_DNA"/>
</dbReference>
<proteinExistence type="predicted"/>
<dbReference type="VEuPathDB" id="AmoebaDB:ACA1_052490"/>
<name>L8H766_ACACF</name>
<dbReference type="OrthoDB" id="20707at2759"/>
<dbReference type="SMART" id="SM00443">
    <property type="entry name" value="G_patch"/>
    <property type="match status" value="1"/>
</dbReference>
<dbReference type="AlphaFoldDB" id="L8H766"/>
<feature type="compositionally biased region" description="Basic and acidic residues" evidence="1">
    <location>
        <begin position="144"/>
        <end position="153"/>
    </location>
</feature>
<gene>
    <name evidence="3" type="ORF">ACA1_052490</name>
</gene>
<evidence type="ECO:0000313" key="4">
    <source>
        <dbReference type="Proteomes" id="UP000011083"/>
    </source>
</evidence>
<dbReference type="PANTHER" id="PTHR20923:SF1">
    <property type="entry name" value="G PATCH DOMAIN AND ANKYRIN REPEAT-CONTAINING PROTEIN 1"/>
    <property type="match status" value="1"/>
</dbReference>
<evidence type="ECO:0000256" key="1">
    <source>
        <dbReference type="SAM" id="MobiDB-lite"/>
    </source>
</evidence>
<dbReference type="RefSeq" id="XP_004343961.1">
    <property type="nucleotide sequence ID" value="XM_004343911.1"/>
</dbReference>
<dbReference type="GeneID" id="14921423"/>
<feature type="region of interest" description="Disordered" evidence="1">
    <location>
        <begin position="142"/>
        <end position="248"/>
    </location>
</feature>
<feature type="domain" description="G-patch" evidence="2">
    <location>
        <begin position="116"/>
        <end position="157"/>
    </location>
</feature>
<dbReference type="PROSITE" id="PS50174">
    <property type="entry name" value="G_PATCH"/>
    <property type="match status" value="1"/>
</dbReference>
<dbReference type="InterPro" id="IPR039146">
    <property type="entry name" value="GPANK1"/>
</dbReference>
<dbReference type="KEGG" id="acan:ACA1_052490"/>
<dbReference type="PANTHER" id="PTHR20923">
    <property type="entry name" value="BAT4 PROTEIN-RELATED"/>
    <property type="match status" value="1"/>
</dbReference>
<evidence type="ECO:0000259" key="2">
    <source>
        <dbReference type="PROSITE" id="PS50174"/>
    </source>
</evidence>
<protein>
    <submittedName>
        <fullName evidence="3">Gpatch domain containing protein</fullName>
    </submittedName>
</protein>
<dbReference type="GO" id="GO:0003676">
    <property type="term" value="F:nucleic acid binding"/>
    <property type="evidence" value="ECO:0007669"/>
    <property type="project" value="InterPro"/>
</dbReference>
<accession>L8H766</accession>
<evidence type="ECO:0000313" key="3">
    <source>
        <dbReference type="EMBL" id="ELR20558.1"/>
    </source>
</evidence>
<dbReference type="Proteomes" id="UP000011083">
    <property type="component" value="Unassembled WGS sequence"/>
</dbReference>